<organism evidence="8 9">
    <name type="scientific">Edwardsiella hoshinae</name>
    <dbReference type="NCBI Taxonomy" id="93378"/>
    <lineage>
        <taxon>Bacteria</taxon>
        <taxon>Pseudomonadati</taxon>
        <taxon>Pseudomonadota</taxon>
        <taxon>Gammaproteobacteria</taxon>
        <taxon>Enterobacterales</taxon>
        <taxon>Hafniaceae</taxon>
        <taxon>Edwardsiella</taxon>
    </lineage>
</organism>
<evidence type="ECO:0000256" key="4">
    <source>
        <dbReference type="ARBA" id="ARBA00023004"/>
    </source>
</evidence>
<dbReference type="PANTHER" id="PTHR43160">
    <property type="entry name" value="ACONITATE HYDRATASE B"/>
    <property type="match status" value="1"/>
</dbReference>
<evidence type="ECO:0000313" key="9">
    <source>
        <dbReference type="Proteomes" id="UP000175893"/>
    </source>
</evidence>
<dbReference type="InterPro" id="IPR036008">
    <property type="entry name" value="Aconitase_4Fe-4S_dom"/>
</dbReference>
<dbReference type="Gene3D" id="3.30.499.10">
    <property type="entry name" value="Aconitase, domain 3"/>
    <property type="match status" value="2"/>
</dbReference>
<evidence type="ECO:0000313" key="8">
    <source>
        <dbReference type="EMBL" id="AOV96845.1"/>
    </source>
</evidence>
<name>A0ABM6EIS5_9GAMM</name>
<keyword evidence="9" id="KW-1185">Reference proteome</keyword>
<dbReference type="Gene3D" id="3.40.1060.10">
    <property type="entry name" value="Aconitase, Domain 2"/>
    <property type="match status" value="1"/>
</dbReference>
<evidence type="ECO:0000259" key="7">
    <source>
        <dbReference type="Pfam" id="PF00694"/>
    </source>
</evidence>
<evidence type="ECO:0000256" key="3">
    <source>
        <dbReference type="ARBA" id="ARBA00022723"/>
    </source>
</evidence>
<dbReference type="Pfam" id="PF00694">
    <property type="entry name" value="Aconitase_C"/>
    <property type="match status" value="1"/>
</dbReference>
<accession>A0ABM6EIS5</accession>
<dbReference type="SUPFAM" id="SSF52016">
    <property type="entry name" value="LeuD/IlvD-like"/>
    <property type="match status" value="1"/>
</dbReference>
<dbReference type="SUPFAM" id="SSF53732">
    <property type="entry name" value="Aconitase iron-sulfur domain"/>
    <property type="match status" value="1"/>
</dbReference>
<keyword evidence="5" id="KW-0411">Iron-sulfur</keyword>
<evidence type="ECO:0000256" key="5">
    <source>
        <dbReference type="ARBA" id="ARBA00023014"/>
    </source>
</evidence>
<dbReference type="Pfam" id="PF00330">
    <property type="entry name" value="Aconitase"/>
    <property type="match status" value="1"/>
</dbReference>
<comment type="similarity">
    <text evidence="2">Belongs to the aconitase/IPM isomerase family.</text>
</comment>
<feature type="domain" description="Aconitase A/isopropylmalate dehydratase small subunit swivel" evidence="7">
    <location>
        <begin position="638"/>
        <end position="681"/>
    </location>
</feature>
<protein>
    <submittedName>
        <fullName evidence="8">Hydratase</fullName>
    </submittedName>
</protein>
<dbReference type="RefSeq" id="WP_070244864.1">
    <property type="nucleotide sequence ID" value="NZ_CP016043.1"/>
</dbReference>
<reference evidence="8 9" key="1">
    <citation type="submission" date="2016-06" db="EMBL/GenBank/DDBJ databases">
        <title>Complete genome sequence of Edwardsiella hoshinae ATCC 35051.</title>
        <authorList>
            <person name="Reichley S.R."/>
            <person name="Waldbieser G.C."/>
            <person name="Lawrence M.L."/>
            <person name="Griffin M.J."/>
        </authorList>
    </citation>
    <scope>NUCLEOTIDE SEQUENCE [LARGE SCALE GENOMIC DNA]</scope>
    <source>
        <strain evidence="8 9">ATCC 35051</strain>
    </source>
</reference>
<dbReference type="InterPro" id="IPR001030">
    <property type="entry name" value="Acoase/IPM_deHydtase_lsu_aba"/>
</dbReference>
<dbReference type="NCBIfam" id="NF008503">
    <property type="entry name" value="PRK11413.1"/>
    <property type="match status" value="1"/>
</dbReference>
<dbReference type="PANTHER" id="PTHR43160:SF3">
    <property type="entry name" value="ACONITATE HYDRATASE, MITOCHONDRIAL"/>
    <property type="match status" value="1"/>
</dbReference>
<dbReference type="Proteomes" id="UP000175893">
    <property type="component" value="Chromosome"/>
</dbReference>
<sequence>MIKLYEKGAFLTNAGELLAEECYVTENEKELAKKRTITWSILVAHNTGGNMDKLNIKFDALASHDITYVGIIQTAKASGMTRFPLPYVLTNCHNSLCAVGGTINGDDHQFGLSAAQRYGGIFVPPHLAVIHQYMREMMAAGGKMILGSDSHTRYGALGTLAVGEGGGELVKQLLNDTWNIDYPDVVAVYLTGKPAPGIGPQDVALAIIGAVFKNGYVKNKVMEFIGPGISALSMDFRNSIDVMTTETTCLSSVWQTDETVERWLALHGRQQDYRPLYPQPQAYYDGAIHVDLNTIKSMIALPFHPSNVYEIDTLKHNLCDILREIEIDAERVAQGKAKLSLVDKVENGRLKVQQGIIAGCAGGSYENLIAAASALRGHPCTNEAFALSVYPSSQPVLLALAKHGVITDLMQAGAIVRTAFCGPCFGAGDTPCNNALSIRHTTRNFPNREGSKPANGQMSAVALMDARSIAATAANGGYLTAASELDCWEQQPAYSFDQAPYKNRVYQGFVKGATQQALIYGPNIKDWPELGELTEQIVLQVCAKILDEVTTTDELIPSGETASYRSNPLGLAEFTLSRRDAGYVARSKATAALEAQRREGNFRELGALFERIHQIAGQEQVDAQHTEIGSMIYAIKPGDGSAREQAASCQRVIGGLANIAQEYATKRYRSNVINWGMLPLLMVETATFEVGDYIYIPGIKAALDNPSEPMIGYVLHQAGAITEITLTMGNLTEEERAIIKAGSLINFNRHRQI</sequence>
<proteinExistence type="inferred from homology"/>
<dbReference type="InterPro" id="IPR015932">
    <property type="entry name" value="Aconitase_dom2"/>
</dbReference>
<evidence type="ECO:0000256" key="1">
    <source>
        <dbReference type="ARBA" id="ARBA00001966"/>
    </source>
</evidence>
<dbReference type="InterPro" id="IPR050926">
    <property type="entry name" value="Aconitase/IPM_isomerase"/>
</dbReference>
<keyword evidence="4" id="KW-0408">Iron</keyword>
<dbReference type="InterPro" id="IPR015928">
    <property type="entry name" value="Aconitase/3IPM_dehydase_swvl"/>
</dbReference>
<feature type="domain" description="Aconitase/3-isopropylmalate dehydratase large subunit alpha/beta/alpha" evidence="6">
    <location>
        <begin position="43"/>
        <end position="470"/>
    </location>
</feature>
<evidence type="ECO:0000259" key="6">
    <source>
        <dbReference type="Pfam" id="PF00330"/>
    </source>
</evidence>
<evidence type="ECO:0000256" key="2">
    <source>
        <dbReference type="ARBA" id="ARBA00007185"/>
    </source>
</evidence>
<keyword evidence="3" id="KW-0479">Metal-binding</keyword>
<dbReference type="InterPro" id="IPR000573">
    <property type="entry name" value="AconitaseA/IPMdHydase_ssu_swvl"/>
</dbReference>
<gene>
    <name evidence="8" type="ORF">A9798_07655</name>
</gene>
<comment type="cofactor">
    <cofactor evidence="1">
        <name>[4Fe-4S] cluster</name>
        <dbReference type="ChEBI" id="CHEBI:49883"/>
    </cofactor>
</comment>
<dbReference type="InterPro" id="IPR015931">
    <property type="entry name" value="Acnase/IPM_dHydase_lsu_aba_1/3"/>
</dbReference>
<dbReference type="Gene3D" id="3.20.19.10">
    <property type="entry name" value="Aconitase, domain 4"/>
    <property type="match status" value="1"/>
</dbReference>
<dbReference type="EMBL" id="CP016043">
    <property type="protein sequence ID" value="AOV96845.1"/>
    <property type="molecule type" value="Genomic_DNA"/>
</dbReference>